<protein>
    <submittedName>
        <fullName evidence="5">4Fe-4S dicluster domain-containing protein</fullName>
    </submittedName>
</protein>
<evidence type="ECO:0000256" key="3">
    <source>
        <dbReference type="ARBA" id="ARBA00023014"/>
    </source>
</evidence>
<reference evidence="5" key="1">
    <citation type="submission" date="2018-10" db="EMBL/GenBank/DDBJ databases">
        <title>Schaedlerella arabinophila gen. nov. sp. nov., isolated from the mouse intestinal tract and comparative analysis with the genome of the closely related altered Schaedler flora strain ASF502.</title>
        <authorList>
            <person name="Miyake S."/>
            <person name="Soh M."/>
            <person name="Seedorf H."/>
        </authorList>
    </citation>
    <scope>NUCLEOTIDE SEQUENCE [LARGE SCALE GENOMIC DNA]</scope>
    <source>
        <strain evidence="5">DSM 106076</strain>
    </source>
</reference>
<dbReference type="InterPro" id="IPR052977">
    <property type="entry name" value="Polyferredoxin-like_ET"/>
</dbReference>
<dbReference type="AlphaFoldDB" id="A0A426DQW6"/>
<name>A0A426DQW6_9FIRM</name>
<sequence>MELYFKREECCGCGACVDVCRVQAVRMRQDGEGFLYPEIDRSICVHCGRCEEVCPVKKHTLPDEVLRPAGHVFRCALGYTLTDKARTLHRGMDYGMPLENPSAECWNQYIGARAKSAAVRNSSSSGGMFSILAQYVLERKGVVFGAGYNSRMEVVHRGAENLEQLEKIKRTKYVQSNIQGIFLKVEQCLKGRRWVLFCGTPCQSQALRLFLGQEYDTLIVVDLVCYGVPSPGIWENYVKYLEYRHHGKMTEFSFRDKRAQDYGHTCAYVINGEEYAGSLFQDRFCRMYFKNYILRPSCHSCKFCTVDRSSDFTIGDFWGIEKVRPDLDDGMGNSMMILHTEKARRIWEQVQEDVDWFECTKEDLLQPRLTKPTCRAKGRRMLLLLYKLLPFFLFIRAADDRAWIWKLFRKK</sequence>
<gene>
    <name evidence="5" type="ORF">EBB54_01915</name>
</gene>
<dbReference type="GO" id="GO:0046872">
    <property type="term" value="F:metal ion binding"/>
    <property type="evidence" value="ECO:0007669"/>
    <property type="project" value="UniProtKB-KW"/>
</dbReference>
<keyword evidence="6" id="KW-1185">Reference proteome</keyword>
<dbReference type="SUPFAM" id="SSF54862">
    <property type="entry name" value="4Fe-4S ferredoxins"/>
    <property type="match status" value="1"/>
</dbReference>
<dbReference type="InterPro" id="IPR007525">
    <property type="entry name" value="FrhB_FdhB_C"/>
</dbReference>
<dbReference type="PANTHER" id="PTHR43193">
    <property type="match status" value="1"/>
</dbReference>
<keyword evidence="1" id="KW-0479">Metal-binding</keyword>
<comment type="caution">
    <text evidence="5">The sequence shown here is derived from an EMBL/GenBank/DDBJ whole genome shotgun (WGS) entry which is preliminary data.</text>
</comment>
<dbReference type="GO" id="GO:0051536">
    <property type="term" value="F:iron-sulfur cluster binding"/>
    <property type="evidence" value="ECO:0007669"/>
    <property type="project" value="UniProtKB-KW"/>
</dbReference>
<dbReference type="PROSITE" id="PS00198">
    <property type="entry name" value="4FE4S_FER_1"/>
    <property type="match status" value="1"/>
</dbReference>
<organism evidence="5 6">
    <name type="scientific">Schaedlerella arabinosiphila</name>
    <dbReference type="NCBI Taxonomy" id="2044587"/>
    <lineage>
        <taxon>Bacteria</taxon>
        <taxon>Bacillati</taxon>
        <taxon>Bacillota</taxon>
        <taxon>Clostridia</taxon>
        <taxon>Lachnospirales</taxon>
        <taxon>Lachnospiraceae</taxon>
        <taxon>Schaedlerella</taxon>
    </lineage>
</organism>
<dbReference type="Pfam" id="PF12838">
    <property type="entry name" value="Fer4_7"/>
    <property type="match status" value="1"/>
</dbReference>
<dbReference type="PANTHER" id="PTHR43193:SF2">
    <property type="entry name" value="POLYFERREDOXIN PROTEIN FWDF"/>
    <property type="match status" value="1"/>
</dbReference>
<dbReference type="Pfam" id="PF04432">
    <property type="entry name" value="FrhB_FdhB_C"/>
    <property type="match status" value="1"/>
</dbReference>
<dbReference type="Proteomes" id="UP000274920">
    <property type="component" value="Unassembled WGS sequence"/>
</dbReference>
<evidence type="ECO:0000256" key="1">
    <source>
        <dbReference type="ARBA" id="ARBA00022723"/>
    </source>
</evidence>
<keyword evidence="3" id="KW-0411">Iron-sulfur</keyword>
<accession>A0A426DQW6</accession>
<dbReference type="EMBL" id="RHJS01000002">
    <property type="protein sequence ID" value="RRK35148.1"/>
    <property type="molecule type" value="Genomic_DNA"/>
</dbReference>
<dbReference type="Gene3D" id="3.30.70.20">
    <property type="match status" value="1"/>
</dbReference>
<dbReference type="PROSITE" id="PS51379">
    <property type="entry name" value="4FE4S_FER_2"/>
    <property type="match status" value="2"/>
</dbReference>
<evidence type="ECO:0000256" key="2">
    <source>
        <dbReference type="ARBA" id="ARBA00023004"/>
    </source>
</evidence>
<dbReference type="InterPro" id="IPR017896">
    <property type="entry name" value="4Fe4S_Fe-S-bd"/>
</dbReference>
<evidence type="ECO:0000313" key="6">
    <source>
        <dbReference type="Proteomes" id="UP000274920"/>
    </source>
</evidence>
<keyword evidence="2" id="KW-0408">Iron</keyword>
<evidence type="ECO:0000259" key="4">
    <source>
        <dbReference type="PROSITE" id="PS51379"/>
    </source>
</evidence>
<evidence type="ECO:0000313" key="5">
    <source>
        <dbReference type="EMBL" id="RRK35148.1"/>
    </source>
</evidence>
<feature type="domain" description="4Fe-4S ferredoxin-type" evidence="4">
    <location>
        <begin position="35"/>
        <end position="64"/>
    </location>
</feature>
<dbReference type="InterPro" id="IPR017900">
    <property type="entry name" value="4Fe4S_Fe_S_CS"/>
</dbReference>
<proteinExistence type="predicted"/>
<feature type="domain" description="4Fe-4S ferredoxin-type" evidence="4">
    <location>
        <begin position="1"/>
        <end position="30"/>
    </location>
</feature>